<dbReference type="EMBL" id="GBXM01016414">
    <property type="protein sequence ID" value="JAH92163.1"/>
    <property type="molecule type" value="Transcribed_RNA"/>
</dbReference>
<name>A0A0E9WRR5_ANGAN</name>
<organism evidence="1">
    <name type="scientific">Anguilla anguilla</name>
    <name type="common">European freshwater eel</name>
    <name type="synonym">Muraena anguilla</name>
    <dbReference type="NCBI Taxonomy" id="7936"/>
    <lineage>
        <taxon>Eukaryota</taxon>
        <taxon>Metazoa</taxon>
        <taxon>Chordata</taxon>
        <taxon>Craniata</taxon>
        <taxon>Vertebrata</taxon>
        <taxon>Euteleostomi</taxon>
        <taxon>Actinopterygii</taxon>
        <taxon>Neopterygii</taxon>
        <taxon>Teleostei</taxon>
        <taxon>Anguilliformes</taxon>
        <taxon>Anguillidae</taxon>
        <taxon>Anguilla</taxon>
    </lineage>
</organism>
<reference evidence="1" key="2">
    <citation type="journal article" date="2015" name="Fish Shellfish Immunol.">
        <title>Early steps in the European eel (Anguilla anguilla)-Vibrio vulnificus interaction in the gills: Role of the RtxA13 toxin.</title>
        <authorList>
            <person name="Callol A."/>
            <person name="Pajuelo D."/>
            <person name="Ebbesson L."/>
            <person name="Teles M."/>
            <person name="MacKenzie S."/>
            <person name="Amaro C."/>
        </authorList>
    </citation>
    <scope>NUCLEOTIDE SEQUENCE</scope>
</reference>
<accession>A0A0E9WRR5</accession>
<evidence type="ECO:0000313" key="1">
    <source>
        <dbReference type="EMBL" id="JAH92163.1"/>
    </source>
</evidence>
<proteinExistence type="predicted"/>
<dbReference type="AlphaFoldDB" id="A0A0E9WRR5"/>
<protein>
    <submittedName>
        <fullName evidence="1">Uncharacterized protein</fullName>
    </submittedName>
</protein>
<reference evidence="1" key="1">
    <citation type="submission" date="2014-11" db="EMBL/GenBank/DDBJ databases">
        <authorList>
            <person name="Amaro Gonzalez C."/>
        </authorList>
    </citation>
    <scope>NUCLEOTIDE SEQUENCE</scope>
</reference>
<sequence>MPWLVHITQWCMIQTLRYRNGEPQTHSNDSVTHTALCVRGQADECQRLLCIQN</sequence>